<dbReference type="InterPro" id="IPR046342">
    <property type="entry name" value="CBS_dom_sf"/>
</dbReference>
<feature type="transmembrane region" description="Helical" evidence="12">
    <location>
        <begin position="75"/>
        <end position="99"/>
    </location>
</feature>
<keyword evidence="9 12" id="KW-1133">Transmembrane helix</keyword>
<protein>
    <submittedName>
        <fullName evidence="17">M50 family metallopeptidase</fullName>
    </submittedName>
    <submittedName>
        <fullName evidence="15">Metalloprotease</fullName>
    </submittedName>
</protein>
<evidence type="ECO:0000313" key="14">
    <source>
        <dbReference type="EMBL" id="NFF02661.1"/>
    </source>
</evidence>
<keyword evidence="5 12" id="KW-0812">Transmembrane</keyword>
<evidence type="ECO:0000256" key="6">
    <source>
        <dbReference type="ARBA" id="ARBA00022723"/>
    </source>
</evidence>
<dbReference type="GO" id="GO:0006508">
    <property type="term" value="P:proteolysis"/>
    <property type="evidence" value="ECO:0007669"/>
    <property type="project" value="UniProtKB-KW"/>
</dbReference>
<accession>A0A0A2HH67</accession>
<evidence type="ECO:0000256" key="4">
    <source>
        <dbReference type="ARBA" id="ARBA00022670"/>
    </source>
</evidence>
<keyword evidence="10 15" id="KW-0482">Metalloprotease</keyword>
<dbReference type="AlphaFoldDB" id="A0A0A2HH67"/>
<evidence type="ECO:0000256" key="3">
    <source>
        <dbReference type="ARBA" id="ARBA00007931"/>
    </source>
</evidence>
<evidence type="ECO:0000256" key="8">
    <source>
        <dbReference type="ARBA" id="ARBA00022833"/>
    </source>
</evidence>
<dbReference type="Proteomes" id="UP000478995">
    <property type="component" value="Unassembled WGS sequence"/>
</dbReference>
<dbReference type="PANTHER" id="PTHR39188">
    <property type="entry name" value="MEMBRANE-ASSOCIATED ZINC METALLOPROTEASE M50B"/>
    <property type="match status" value="1"/>
</dbReference>
<gene>
    <name evidence="15" type="ORF">FC794_09400</name>
    <name evidence="16" type="ORF">FC871_04980</name>
    <name evidence="14" type="ORF">FCV25_12965</name>
    <name evidence="17" type="ORF">JQS73_16165</name>
</gene>
<keyword evidence="4 15" id="KW-0645">Protease</keyword>
<dbReference type="PANTHER" id="PTHR39188:SF3">
    <property type="entry name" value="STAGE IV SPORULATION PROTEIN FB"/>
    <property type="match status" value="1"/>
</dbReference>
<evidence type="ECO:0000256" key="10">
    <source>
        <dbReference type="ARBA" id="ARBA00023049"/>
    </source>
</evidence>
<evidence type="ECO:0000256" key="1">
    <source>
        <dbReference type="ARBA" id="ARBA00001947"/>
    </source>
</evidence>
<evidence type="ECO:0000256" key="9">
    <source>
        <dbReference type="ARBA" id="ARBA00022989"/>
    </source>
</evidence>
<dbReference type="CDD" id="cd06161">
    <property type="entry name" value="S2P-M50_SpoIVFB"/>
    <property type="match status" value="1"/>
</dbReference>
<keyword evidence="11 12" id="KW-0472">Membrane</keyword>
<sequence>MVKINKYFIPYVVFLFYLGYKGSFLLSISVVFVHELIHYVTARYLGFTGFNIEIYPLGLSLKLDKLENANFKEDLLISLSAPIVNIFFAIIFCIAYRVFNNNSLYLLYKSNLIIGVFNLMPALPLDGGRILRDLLCFKTFYRRANEITINISIGISVFFMVLYIFLFMKGYNNFNLGIISLFITGFSLKEKERVAYIIMRHIVKKRCKFIKRGYIENQNVSVHYNNTLLQTLSLIDKNKYYIFAVLDDNMKILDTLYENEILEALKNYGNIKIGEFINIKSKK</sequence>
<evidence type="ECO:0000313" key="20">
    <source>
        <dbReference type="Proteomes" id="UP000480039"/>
    </source>
</evidence>
<comment type="similarity">
    <text evidence="3">Belongs to the peptidase M50B family.</text>
</comment>
<evidence type="ECO:0000313" key="17">
    <source>
        <dbReference type="EMBL" id="QRI52945.1"/>
    </source>
</evidence>
<dbReference type="EMBL" id="SWQE01000002">
    <property type="protein sequence ID" value="NFJ07849.1"/>
    <property type="molecule type" value="Genomic_DNA"/>
</dbReference>
<dbReference type="EMBL" id="CP069280">
    <property type="protein sequence ID" value="QRI52945.1"/>
    <property type="molecule type" value="Genomic_DNA"/>
</dbReference>
<dbReference type="GO" id="GO:0016020">
    <property type="term" value="C:membrane"/>
    <property type="evidence" value="ECO:0007669"/>
    <property type="project" value="UniProtKB-SubCell"/>
</dbReference>
<feature type="transmembrane region" description="Helical" evidence="12">
    <location>
        <begin position="105"/>
        <end position="126"/>
    </location>
</feature>
<dbReference type="SUPFAM" id="SSF54631">
    <property type="entry name" value="CBS-domain pair"/>
    <property type="match status" value="1"/>
</dbReference>
<dbReference type="GO" id="GO:0046872">
    <property type="term" value="F:metal ion binding"/>
    <property type="evidence" value="ECO:0007669"/>
    <property type="project" value="UniProtKB-KW"/>
</dbReference>
<evidence type="ECO:0000313" key="15">
    <source>
        <dbReference type="EMBL" id="NFG17006.1"/>
    </source>
</evidence>
<evidence type="ECO:0000256" key="7">
    <source>
        <dbReference type="ARBA" id="ARBA00022801"/>
    </source>
</evidence>
<reference evidence="18 19" key="2">
    <citation type="submission" date="2019-04" db="EMBL/GenBank/DDBJ databases">
        <title>Genome sequencing of Clostridium botulinum Groups I-IV and Clostridium butyricum.</title>
        <authorList>
            <person name="Brunt J."/>
            <person name="Van Vliet A.H.M."/>
            <person name="Stringer S.C."/>
            <person name="Carter A.T."/>
            <person name="Peck M.W."/>
        </authorList>
    </citation>
    <scope>NUCLEOTIDE SEQUENCE [LARGE SCALE GENOMIC DNA]</scope>
    <source>
        <strain evidence="16 20">Colworth BL30</strain>
        <strain evidence="15 19">IFR 18/037</strain>
        <strain evidence="14 18">IFR 18/054</strain>
    </source>
</reference>
<dbReference type="Pfam" id="PF02163">
    <property type="entry name" value="Peptidase_M50"/>
    <property type="match status" value="1"/>
</dbReference>
<evidence type="ECO:0000313" key="19">
    <source>
        <dbReference type="Proteomes" id="UP000478995"/>
    </source>
</evidence>
<comment type="cofactor">
    <cofactor evidence="1">
        <name>Zn(2+)</name>
        <dbReference type="ChEBI" id="CHEBI:29105"/>
    </cofactor>
</comment>
<dbReference type="Proteomes" id="UP000472521">
    <property type="component" value="Unassembled WGS sequence"/>
</dbReference>
<dbReference type="EMBL" id="SWOY01000002">
    <property type="protein sequence ID" value="NFG17006.1"/>
    <property type="molecule type" value="Genomic_DNA"/>
</dbReference>
<dbReference type="GO" id="GO:0008237">
    <property type="term" value="F:metallopeptidase activity"/>
    <property type="evidence" value="ECO:0007669"/>
    <property type="project" value="UniProtKB-KW"/>
</dbReference>
<dbReference type="InterPro" id="IPR008915">
    <property type="entry name" value="Peptidase_M50"/>
</dbReference>
<dbReference type="RefSeq" id="WP_003358144.1">
    <property type="nucleotide sequence ID" value="NZ_CABMIC010000009.1"/>
</dbReference>
<evidence type="ECO:0000313" key="18">
    <source>
        <dbReference type="Proteomes" id="UP000472521"/>
    </source>
</evidence>
<dbReference type="EMBL" id="SWND01000007">
    <property type="protein sequence ID" value="NFF02661.1"/>
    <property type="molecule type" value="Genomic_DNA"/>
</dbReference>
<evidence type="ECO:0000256" key="5">
    <source>
        <dbReference type="ARBA" id="ARBA00022692"/>
    </source>
</evidence>
<evidence type="ECO:0000256" key="11">
    <source>
        <dbReference type="ARBA" id="ARBA00023136"/>
    </source>
</evidence>
<keyword evidence="7" id="KW-0378">Hydrolase</keyword>
<evidence type="ECO:0000256" key="12">
    <source>
        <dbReference type="SAM" id="Phobius"/>
    </source>
</evidence>
<comment type="subcellular location">
    <subcellularLocation>
        <location evidence="2">Membrane</location>
        <topology evidence="2">Multi-pass membrane protein</topology>
    </subcellularLocation>
</comment>
<feature type="transmembrane region" description="Helical" evidence="12">
    <location>
        <begin position="7"/>
        <end position="32"/>
    </location>
</feature>
<dbReference type="Proteomes" id="UP000663464">
    <property type="component" value="Chromosome"/>
</dbReference>
<dbReference type="Proteomes" id="UP000480039">
    <property type="component" value="Unassembled WGS sequence"/>
</dbReference>
<organism evidence="15 19">
    <name type="scientific">Clostridium botulinum</name>
    <dbReference type="NCBI Taxonomy" id="1491"/>
    <lineage>
        <taxon>Bacteria</taxon>
        <taxon>Bacillati</taxon>
        <taxon>Bacillota</taxon>
        <taxon>Clostridia</taxon>
        <taxon>Eubacteriales</taxon>
        <taxon>Clostridiaceae</taxon>
        <taxon>Clostridium</taxon>
    </lineage>
</organism>
<evidence type="ECO:0000313" key="16">
    <source>
        <dbReference type="EMBL" id="NFJ07849.1"/>
    </source>
</evidence>
<keyword evidence="8" id="KW-0862">Zinc</keyword>
<evidence type="ECO:0000256" key="2">
    <source>
        <dbReference type="ARBA" id="ARBA00004141"/>
    </source>
</evidence>
<dbReference type="OMA" id="EHGNRPF"/>
<name>A0A0A2HH67_CLOBO</name>
<evidence type="ECO:0000259" key="13">
    <source>
        <dbReference type="Pfam" id="PF02163"/>
    </source>
</evidence>
<evidence type="ECO:0000313" key="21">
    <source>
        <dbReference type="Proteomes" id="UP000663464"/>
    </source>
</evidence>
<reference evidence="17" key="3">
    <citation type="submission" date="2021-02" db="EMBL/GenBank/DDBJ databases">
        <authorList>
            <person name="Dover N."/>
            <person name="Barash J.R."/>
            <person name="Bell J.M."/>
            <person name="Sylvester M.D."/>
            <person name="Arnon S."/>
        </authorList>
    </citation>
    <scope>NUCLEOTIDE SEQUENCE</scope>
    <source>
        <strain evidence="17">IBCA10-7060</strain>
    </source>
</reference>
<feature type="domain" description="Peptidase M50" evidence="13">
    <location>
        <begin position="102"/>
        <end position="159"/>
    </location>
</feature>
<reference evidence="17 21" key="1">
    <citation type="journal article" date="2014" name="J. Infect. Dis.">
        <title>Molecular characterization of a novel botulinum neurotoxin type H gene.</title>
        <authorList>
            <person name="Dover N."/>
            <person name="Barash J.R."/>
            <person name="Hill K.K."/>
            <person name="Xie G."/>
            <person name="Arnon S.S."/>
        </authorList>
    </citation>
    <scope>NUCLEOTIDE SEQUENCE [LARGE SCALE GENOMIC DNA]</scope>
    <source>
        <strain evidence="17 21">IBCA10-7060</strain>
    </source>
</reference>
<feature type="transmembrane region" description="Helical" evidence="12">
    <location>
        <begin position="147"/>
        <end position="168"/>
    </location>
</feature>
<proteinExistence type="inferred from homology"/>
<keyword evidence="6" id="KW-0479">Metal-binding</keyword>